<dbReference type="InterPro" id="IPR043724">
    <property type="entry name" value="DUF5666"/>
</dbReference>
<feature type="region of interest" description="Disordered" evidence="1">
    <location>
        <begin position="104"/>
        <end position="129"/>
    </location>
</feature>
<gene>
    <name evidence="4" type="ORF">TsocGM_21920</name>
</gene>
<feature type="compositionally biased region" description="Basic and acidic residues" evidence="1">
    <location>
        <begin position="109"/>
        <end position="129"/>
    </location>
</feature>
<accession>A0A432ME95</accession>
<evidence type="ECO:0000256" key="1">
    <source>
        <dbReference type="SAM" id="MobiDB-lite"/>
    </source>
</evidence>
<keyword evidence="2" id="KW-0732">Signal</keyword>
<dbReference type="Proteomes" id="UP000280296">
    <property type="component" value="Unassembled WGS sequence"/>
</dbReference>
<evidence type="ECO:0000259" key="3">
    <source>
        <dbReference type="Pfam" id="PF18914"/>
    </source>
</evidence>
<dbReference type="RefSeq" id="WP_126727600.1">
    <property type="nucleotide sequence ID" value="NZ_RYZH01000058.1"/>
</dbReference>
<organism evidence="4 5">
    <name type="scientific">Tautonia sociabilis</name>
    <dbReference type="NCBI Taxonomy" id="2080755"/>
    <lineage>
        <taxon>Bacteria</taxon>
        <taxon>Pseudomonadati</taxon>
        <taxon>Planctomycetota</taxon>
        <taxon>Planctomycetia</taxon>
        <taxon>Isosphaerales</taxon>
        <taxon>Isosphaeraceae</taxon>
        <taxon>Tautonia</taxon>
    </lineage>
</organism>
<reference evidence="4 5" key="2">
    <citation type="submission" date="2019-01" db="EMBL/GenBank/DDBJ databases">
        <title>Tautonia sociabilis, a novel thermotolerant planctomycete of Isosphaeraceae family, isolated from a 4000 m deep subterranean habitat.</title>
        <authorList>
            <person name="Kovaleva O.L."/>
            <person name="Elcheninov A.G."/>
            <person name="Van Heerden E."/>
            <person name="Toshchakov S.V."/>
            <person name="Novikov A."/>
            <person name="Bonch-Osmolovskaya E.A."/>
            <person name="Kublanov I.V."/>
        </authorList>
    </citation>
    <scope>NUCLEOTIDE SEQUENCE [LARGE SCALE GENOMIC DNA]</scope>
    <source>
        <strain evidence="4 5">GM2012</strain>
    </source>
</reference>
<feature type="domain" description="DUF5666" evidence="3">
    <location>
        <begin position="37"/>
        <end position="101"/>
    </location>
</feature>
<evidence type="ECO:0000313" key="5">
    <source>
        <dbReference type="Proteomes" id="UP000280296"/>
    </source>
</evidence>
<dbReference type="EMBL" id="RYZH01000058">
    <property type="protein sequence ID" value="RUL83565.1"/>
    <property type="molecule type" value="Genomic_DNA"/>
</dbReference>
<evidence type="ECO:0000313" key="4">
    <source>
        <dbReference type="EMBL" id="RUL83565.1"/>
    </source>
</evidence>
<name>A0A432ME95_9BACT</name>
<evidence type="ECO:0000256" key="2">
    <source>
        <dbReference type="SAM" id="SignalP"/>
    </source>
</evidence>
<keyword evidence="5" id="KW-1185">Reference proteome</keyword>
<dbReference type="AlphaFoldDB" id="A0A432ME95"/>
<feature type="signal peptide" evidence="2">
    <location>
        <begin position="1"/>
        <end position="24"/>
    </location>
</feature>
<sequence>MRTKISAVIAAALFALTAVPPALAHDPSLHKGKPVAGEVASIAKNTISLKTDSGMMKVTFDRGTRFEHGDHQSSAEEIREGMRVTVFGTKLPGGAIVAREVVLDAGPTEPHEGAASDERGHAHDGHGHR</sequence>
<protein>
    <recommendedName>
        <fullName evidence="3">DUF5666 domain-containing protein</fullName>
    </recommendedName>
</protein>
<comment type="caution">
    <text evidence="4">The sequence shown here is derived from an EMBL/GenBank/DDBJ whole genome shotgun (WGS) entry which is preliminary data.</text>
</comment>
<reference evidence="4 5" key="1">
    <citation type="submission" date="2018-12" db="EMBL/GenBank/DDBJ databases">
        <authorList>
            <person name="Toschakov S.V."/>
        </authorList>
    </citation>
    <scope>NUCLEOTIDE SEQUENCE [LARGE SCALE GENOMIC DNA]</scope>
    <source>
        <strain evidence="4 5">GM2012</strain>
    </source>
</reference>
<proteinExistence type="predicted"/>
<dbReference type="Pfam" id="PF18914">
    <property type="entry name" value="DUF5666"/>
    <property type="match status" value="1"/>
</dbReference>
<feature type="chain" id="PRO_5019441124" description="DUF5666 domain-containing protein" evidence="2">
    <location>
        <begin position="25"/>
        <end position="129"/>
    </location>
</feature>